<dbReference type="RefSeq" id="WP_284321219.1">
    <property type="nucleotide sequence ID" value="NZ_BSOB01000018.1"/>
</dbReference>
<comment type="caution">
    <text evidence="4">The sequence shown here is derived from an EMBL/GenBank/DDBJ whole genome shotgun (WGS) entry which is preliminary data.</text>
</comment>
<feature type="domain" description="Flavin reductase like" evidence="3">
    <location>
        <begin position="12"/>
        <end position="156"/>
    </location>
</feature>
<dbReference type="Gene3D" id="2.30.110.10">
    <property type="entry name" value="Electron Transport, Fmn-binding Protein, Chain A"/>
    <property type="match status" value="1"/>
</dbReference>
<dbReference type="SUPFAM" id="SSF50475">
    <property type="entry name" value="FMN-binding split barrel"/>
    <property type="match status" value="1"/>
</dbReference>
<protein>
    <recommendedName>
        <fullName evidence="3">Flavin reductase like domain-containing protein</fullName>
    </recommendedName>
</protein>
<reference evidence="5" key="1">
    <citation type="journal article" date="2019" name="Int. J. Syst. Evol. Microbiol.">
        <title>The Global Catalogue of Microorganisms (GCM) 10K type strain sequencing project: providing services to taxonomists for standard genome sequencing and annotation.</title>
        <authorList>
            <consortium name="The Broad Institute Genomics Platform"/>
            <consortium name="The Broad Institute Genome Sequencing Center for Infectious Disease"/>
            <person name="Wu L."/>
            <person name="Ma J."/>
        </authorList>
    </citation>
    <scope>NUCLEOTIDE SEQUENCE [LARGE SCALE GENOMIC DNA]</scope>
    <source>
        <strain evidence="5">NBRC 111980</strain>
    </source>
</reference>
<evidence type="ECO:0000259" key="3">
    <source>
        <dbReference type="SMART" id="SM00903"/>
    </source>
</evidence>
<dbReference type="Proteomes" id="UP001156670">
    <property type="component" value="Unassembled WGS sequence"/>
</dbReference>
<name>A0ABQ5XSS8_9GAMM</name>
<proteinExistence type="inferred from homology"/>
<dbReference type="PANTHER" id="PTHR30466">
    <property type="entry name" value="FLAVIN REDUCTASE"/>
    <property type="match status" value="1"/>
</dbReference>
<dbReference type="InterPro" id="IPR050268">
    <property type="entry name" value="NADH-dep_flavin_reductase"/>
</dbReference>
<dbReference type="InterPro" id="IPR012349">
    <property type="entry name" value="Split_barrel_FMN-bd"/>
</dbReference>
<dbReference type="EMBL" id="BSOB01000018">
    <property type="protein sequence ID" value="GLQ93510.1"/>
    <property type="molecule type" value="Genomic_DNA"/>
</dbReference>
<dbReference type="InterPro" id="IPR002563">
    <property type="entry name" value="Flavin_Rdtase-like_dom"/>
</dbReference>
<keyword evidence="5" id="KW-1185">Reference proteome</keyword>
<keyword evidence="2" id="KW-0560">Oxidoreductase</keyword>
<organism evidence="4 5">
    <name type="scientific">Dyella acidisoli</name>
    <dbReference type="NCBI Taxonomy" id="1867834"/>
    <lineage>
        <taxon>Bacteria</taxon>
        <taxon>Pseudomonadati</taxon>
        <taxon>Pseudomonadota</taxon>
        <taxon>Gammaproteobacteria</taxon>
        <taxon>Lysobacterales</taxon>
        <taxon>Rhodanobacteraceae</taxon>
        <taxon>Dyella</taxon>
    </lineage>
</organism>
<evidence type="ECO:0000313" key="4">
    <source>
        <dbReference type="EMBL" id="GLQ93510.1"/>
    </source>
</evidence>
<comment type="similarity">
    <text evidence="1">Belongs to the non-flavoprotein flavin reductase family.</text>
</comment>
<accession>A0ABQ5XSS8</accession>
<dbReference type="Pfam" id="PF01613">
    <property type="entry name" value="Flavin_Reduct"/>
    <property type="match status" value="1"/>
</dbReference>
<dbReference type="PANTHER" id="PTHR30466:SF11">
    <property type="entry name" value="FLAVIN-DEPENDENT MONOOXYGENASE, REDUCTASE SUBUNIT HSAB"/>
    <property type="match status" value="1"/>
</dbReference>
<evidence type="ECO:0000313" key="5">
    <source>
        <dbReference type="Proteomes" id="UP001156670"/>
    </source>
</evidence>
<gene>
    <name evidence="4" type="ORF">GCM10007901_24610</name>
</gene>
<evidence type="ECO:0000256" key="2">
    <source>
        <dbReference type="ARBA" id="ARBA00023002"/>
    </source>
</evidence>
<evidence type="ECO:0000256" key="1">
    <source>
        <dbReference type="ARBA" id="ARBA00008898"/>
    </source>
</evidence>
<dbReference type="SMART" id="SM00903">
    <property type="entry name" value="Flavin_Reduct"/>
    <property type="match status" value="1"/>
</dbReference>
<sequence>MELDERQYRNALGRFTTGICVVSAVSEANAPIAMTINSFSSLSLSPSLVQWSIKKKSMCYPLFSRLGRYTISVLSDKQAHISQRYAKPGEHAMHPDDYSSTESGVPYIRGSLAHFVCKSWGQMEAGDHDILIAAVEGFSTDAEGKPLVFFGGGYRPLLI</sequence>